<evidence type="ECO:0000313" key="1">
    <source>
        <dbReference type="EMBL" id="MET3654772.1"/>
    </source>
</evidence>
<name>A0ABV2K120_9GAMM</name>
<evidence type="ECO:0000313" key="2">
    <source>
        <dbReference type="Proteomes" id="UP001549184"/>
    </source>
</evidence>
<dbReference type="Proteomes" id="UP001549184">
    <property type="component" value="Unassembled WGS sequence"/>
</dbReference>
<keyword evidence="2" id="KW-1185">Reference proteome</keyword>
<protein>
    <recommendedName>
        <fullName evidence="3">Transposase</fullName>
    </recommendedName>
</protein>
<evidence type="ECO:0008006" key="3">
    <source>
        <dbReference type="Google" id="ProtNLM"/>
    </source>
</evidence>
<sequence>MKKRFTEEQIIGFLKQVATGTTASHAWWRQLANIADSAIGGCTSSSSVKISSPTTGECAAYTAKLASRHVSATNVKV</sequence>
<comment type="caution">
    <text evidence="1">The sequence shown here is derived from an EMBL/GenBank/DDBJ whole genome shotgun (WGS) entry which is preliminary data.</text>
</comment>
<reference evidence="1 2" key="1">
    <citation type="submission" date="2024-06" db="EMBL/GenBank/DDBJ databases">
        <title>Sorghum-associated microbial communities from plants grown in Nebraska, USA.</title>
        <authorList>
            <person name="Schachtman D."/>
        </authorList>
    </citation>
    <scope>NUCLEOTIDE SEQUENCE [LARGE SCALE GENOMIC DNA]</scope>
    <source>
        <strain evidence="1 2">1073</strain>
    </source>
</reference>
<organism evidence="1 2">
    <name type="scientific">Dyella japonica</name>
    <dbReference type="NCBI Taxonomy" id="231455"/>
    <lineage>
        <taxon>Bacteria</taxon>
        <taxon>Pseudomonadati</taxon>
        <taxon>Pseudomonadota</taxon>
        <taxon>Gammaproteobacteria</taxon>
        <taxon>Lysobacterales</taxon>
        <taxon>Rhodanobacteraceae</taxon>
        <taxon>Dyella</taxon>
    </lineage>
</organism>
<accession>A0ABV2K120</accession>
<gene>
    <name evidence="1" type="ORF">ABIC75_004520</name>
</gene>
<proteinExistence type="predicted"/>
<dbReference type="EMBL" id="JBEPMU010000009">
    <property type="protein sequence ID" value="MET3654772.1"/>
    <property type="molecule type" value="Genomic_DNA"/>
</dbReference>